<dbReference type="InterPro" id="IPR056884">
    <property type="entry name" value="NPHP3-like_N"/>
</dbReference>
<feature type="region of interest" description="Disordered" evidence="4">
    <location>
        <begin position="1285"/>
        <end position="1324"/>
    </location>
</feature>
<feature type="repeat" description="ANK" evidence="3">
    <location>
        <begin position="580"/>
        <end position="612"/>
    </location>
</feature>
<dbReference type="PRINTS" id="PR01415">
    <property type="entry name" value="ANKYRIN"/>
</dbReference>
<reference evidence="6" key="1">
    <citation type="submission" date="2015-01" db="EMBL/GenBank/DDBJ databases">
        <authorList>
            <person name="Durling Mikael"/>
        </authorList>
    </citation>
    <scope>NUCLEOTIDE SEQUENCE</scope>
</reference>
<dbReference type="PANTHER" id="PTHR24189:SF50">
    <property type="entry name" value="ANKYRIN REPEAT AND SOCS BOX PROTEIN 2"/>
    <property type="match status" value="1"/>
</dbReference>
<evidence type="ECO:0000259" key="5">
    <source>
        <dbReference type="Pfam" id="PF24883"/>
    </source>
</evidence>
<dbReference type="InterPro" id="IPR027417">
    <property type="entry name" value="P-loop_NTPase"/>
</dbReference>
<dbReference type="Pfam" id="PF24883">
    <property type="entry name" value="NPHP3_N"/>
    <property type="match status" value="1"/>
</dbReference>
<dbReference type="SUPFAM" id="SSF52540">
    <property type="entry name" value="P-loop containing nucleoside triphosphate hydrolases"/>
    <property type="match status" value="1"/>
</dbReference>
<dbReference type="PANTHER" id="PTHR24189">
    <property type="entry name" value="MYOTROPHIN"/>
    <property type="match status" value="1"/>
</dbReference>
<keyword evidence="1" id="KW-0677">Repeat</keyword>
<feature type="domain" description="Nephrocystin 3-like N-terminal" evidence="5">
    <location>
        <begin position="77"/>
        <end position="236"/>
    </location>
</feature>
<dbReference type="SMART" id="SM00248">
    <property type="entry name" value="ANK"/>
    <property type="match status" value="21"/>
</dbReference>
<dbReference type="PROSITE" id="PS50297">
    <property type="entry name" value="ANK_REP_REGION"/>
    <property type="match status" value="5"/>
</dbReference>
<protein>
    <recommendedName>
        <fullName evidence="5">Nephrocystin 3-like N-terminal domain-containing protein</fullName>
    </recommendedName>
</protein>
<name>A0A0B7KCA5_BIOOC</name>
<feature type="compositionally biased region" description="Basic and acidic residues" evidence="4">
    <location>
        <begin position="1314"/>
        <end position="1324"/>
    </location>
</feature>
<feature type="repeat" description="ANK" evidence="3">
    <location>
        <begin position="729"/>
        <end position="761"/>
    </location>
</feature>
<evidence type="ECO:0000256" key="2">
    <source>
        <dbReference type="ARBA" id="ARBA00023043"/>
    </source>
</evidence>
<feature type="repeat" description="ANK" evidence="3">
    <location>
        <begin position="1189"/>
        <end position="1211"/>
    </location>
</feature>
<dbReference type="Gene3D" id="3.40.50.300">
    <property type="entry name" value="P-loop containing nucleotide triphosphate hydrolases"/>
    <property type="match status" value="1"/>
</dbReference>
<dbReference type="InterPro" id="IPR050745">
    <property type="entry name" value="Multifunctional_regulatory"/>
</dbReference>
<organism evidence="6">
    <name type="scientific">Bionectria ochroleuca</name>
    <name type="common">Gliocladium roseum</name>
    <dbReference type="NCBI Taxonomy" id="29856"/>
    <lineage>
        <taxon>Eukaryota</taxon>
        <taxon>Fungi</taxon>
        <taxon>Dikarya</taxon>
        <taxon>Ascomycota</taxon>
        <taxon>Pezizomycotina</taxon>
        <taxon>Sordariomycetes</taxon>
        <taxon>Hypocreomycetidae</taxon>
        <taxon>Hypocreales</taxon>
        <taxon>Bionectriaceae</taxon>
        <taxon>Clonostachys</taxon>
    </lineage>
</organism>
<dbReference type="InterPro" id="IPR002110">
    <property type="entry name" value="Ankyrin_rpt"/>
</dbReference>
<evidence type="ECO:0000313" key="6">
    <source>
        <dbReference type="EMBL" id="CEO55193.1"/>
    </source>
</evidence>
<keyword evidence="2 3" id="KW-0040">ANK repeat</keyword>
<gene>
    <name evidence="6" type="ORF">BN869_000011251_1</name>
</gene>
<sequence length="2133" mass="235781">MSPASTQAQGEPGTGIISLDHEDAVIIGRDDVSDFNEENILPQPAHVQEAIRSWLKPTSYDAENGEFKKHLASYLPGTGEWLLESPTFREWHQSQDQGMLWIKGIPGSGKSVIASSLVNHLSKEGAPVLYFFFRQIIDANHKPDALLRDWLAQLLSYSPPLQARLKESVDKRKALSGVSMAAMWQDIKSAVAYIPKVYCVVDALDEMDSNQDAFLQALAELGRWRPSRLKIIITSRPVPKVERPLRQKPILHIRLDEKHVDEDIANYVVHHLDKTPKALTAEQKEIIKRAVPGRANGLFLYAKLAMDAFLEENADVEEVLKTLPLDLNVIYTDLLREHARRSGVPHDLQLLILSFVTHASRPLRLLEIAEMIRVTEEAQAKAIGSLEALKDLVRAACGPLLEILPDETVCVIHHSFTEFLNGSTRTAESSSDAYPILDMNSTHNRLSLCCLSYLLSGCLQKVKLPDDDDYESDSEWGDHYYVMPVVNKELRLNYPFLAYSMHNWHVHGRKSNDSGPFSDELYDATYKVLSEENYIPLSVLVDNGGSKRETLHTAALLGLSQYLTKFVQDNNIDVNSLDKGGETAIFYAASAGYVSVVKVLLGFGAKPDEPSNYDGKRPLHKAAERDHGEVVTLLLEAGVDPLTKKTKCDPGLMEGDPYKYIGHTPLMYAMCSGNTSAARAFLPFLNTAEMASRALGWAVGSRYEHSRGCPGILDELLQHPLVDVNRLVRGETPVYIASRAPNTKLVITLLEAGADPSILSSSQGEEFCRESNRRRMAEKSKNKNQTALHGICGAARRYIMSSKVKDDEPELLQECVSLMLKAGVDINAKDRKGFTALHYAVRWWPTLVRALINAGADSNIISDDGSSPLHVCQSIESFRILVEDGKADINHPRESDGKTPILMMTDMYNKPKGFYSDLIRLHVDLGADLTLTAHDGHGILHDWISRAPDLNAEYEIEALNMLLSSGIQLNSTDKQGKTVMHSLRGLRIGLDLILKLVAAGADLNIRDKQGRTPLYYFVQDAHRNLKKEKFVAALDKLISIGAKLDAVDYRGGNLLFAFMNVGQFGRDTMTVIEELVDRGLDPRAIDYQGNTLFHEIVGRTTRDFDSRYLEAPLTLGVDPDQQNFTGQSALHSLVAPRNHESIKGLKHFKQFDVQDINGIRPLHVAIRSSEDLVHALLSKGASPTEPTEEGVTPLHVAARFRKPDIVGLLLEAIEAKLGKQGLADHLNTFHSQRTPTALHLACRSGVPETVSLLLAAGADPSAKSSQVGTPLEWCIQYESEKALWKSDEDQNFPPSGSSEDRSGFGPPRGISIDDDTRNQLKKEDQCPTQLEKILSLLLAHGADMTSRTDKGLTSLDQAIIKCESSHDYTINCLVRLRQSIAHDNTDATLATTTNTGANTKDIKAYVHSLIDNPQDFSLFVVNKIVTSVSRRLAAHEAFVQVAPWRKFQSSKLDVRAFVAFLRDLMEQHDWESVKHVLRQIPRILDTDSGGDILCELVKFGMESIVGAAVTREEVLQLQSDRDEGIRQSKQKGKALLTPRLSSFSPLFSACASAAGNMPMVRYLVEELGVDINDGFYSWPSYRQNVVEYEKINDAVNKCCSGDHWWQVAEALPYLLKHGPNLEARDACGRTTLLWALGCSSNYKLRIIKTLIEAGADVNAINSSGRNCLSTAGNDIDLTVLLLKHGAAGSTEALTSSIQSCNIPVLQALLDAGANPNQFQAPPDGLPSISAGWISATQSQLPPVFLAAMHRKIVSYGSTKSNSARESMVKVLLEHGANPFTTFIKRSEPQDDDYMTEVTVLHQLLREGGASRLFLDMPDLDLEYRNQEGMTLLLAACSSRTDPDVPIEDVYGYYRRNITEVVANDETAAGGPTIIEKLLERGASITARDNRQRNALHLILGVPSFAGYKSLRLILSKAPELLHQTDTDGLTPFHYALRRTPPAQLFGQFGADTKAIEILLDAGADPKQPDPNGDSALHHVGKFLACEGRIEGQVDKPRQLFKHLVSLGVPINCRNNKGETPAFSVLIFPPDNRLHGVSVPEGELKAQETLIETKADLRAVNNAGETLLHVVARTDPQTNRNQNMVTPVIECRFRWLLDQGLDPTAEDEKSRTCLDVAAAKENSKILAMFKRPGE</sequence>
<feature type="repeat" description="ANK" evidence="3">
    <location>
        <begin position="1233"/>
        <end position="1265"/>
    </location>
</feature>
<evidence type="ECO:0000256" key="4">
    <source>
        <dbReference type="SAM" id="MobiDB-lite"/>
    </source>
</evidence>
<dbReference type="SUPFAM" id="SSF48403">
    <property type="entry name" value="Ankyrin repeat"/>
    <property type="match status" value="6"/>
</dbReference>
<dbReference type="EMBL" id="CDPU01000049">
    <property type="protein sequence ID" value="CEO55193.1"/>
    <property type="molecule type" value="Genomic_DNA"/>
</dbReference>
<dbReference type="InterPro" id="IPR036770">
    <property type="entry name" value="Ankyrin_rpt-contain_sf"/>
</dbReference>
<feature type="repeat" description="ANK" evidence="3">
    <location>
        <begin position="1627"/>
        <end position="1662"/>
    </location>
</feature>
<accession>A0A0B7KCA5</accession>
<dbReference type="Gene3D" id="1.25.40.20">
    <property type="entry name" value="Ankyrin repeat-containing domain"/>
    <property type="match status" value="8"/>
</dbReference>
<dbReference type="PROSITE" id="PS50088">
    <property type="entry name" value="ANK_REPEAT"/>
    <property type="match status" value="6"/>
</dbReference>
<feature type="repeat" description="ANK" evidence="3">
    <location>
        <begin position="614"/>
        <end position="646"/>
    </location>
</feature>
<dbReference type="Pfam" id="PF12796">
    <property type="entry name" value="Ank_2"/>
    <property type="match status" value="3"/>
</dbReference>
<proteinExistence type="predicted"/>
<evidence type="ECO:0000256" key="3">
    <source>
        <dbReference type="PROSITE-ProRule" id="PRU00023"/>
    </source>
</evidence>
<evidence type="ECO:0000256" key="1">
    <source>
        <dbReference type="ARBA" id="ARBA00022737"/>
    </source>
</evidence>
<dbReference type="Pfam" id="PF00023">
    <property type="entry name" value="Ank"/>
    <property type="match status" value="1"/>
</dbReference>